<keyword evidence="12 19" id="KW-1133">Transmembrane helix</keyword>
<dbReference type="PANTHER" id="PTHR19271">
    <property type="entry name" value="CYTOCHROME B"/>
    <property type="match status" value="1"/>
</dbReference>
<evidence type="ECO:0000256" key="8">
    <source>
        <dbReference type="ARBA" id="ARBA00022692"/>
    </source>
</evidence>
<comment type="similarity">
    <text evidence="19">Belongs to the cytochrome b family.</text>
</comment>
<feature type="transmembrane region" description="Helical" evidence="19">
    <location>
        <begin position="246"/>
        <end position="265"/>
    </location>
</feature>
<geneLocation type="mitochondrion" evidence="22"/>
<dbReference type="GO" id="GO:0045275">
    <property type="term" value="C:respiratory chain complex III"/>
    <property type="evidence" value="ECO:0007669"/>
    <property type="project" value="InterPro"/>
</dbReference>
<accession>A0A5Q0RZ74</accession>
<dbReference type="GO" id="GO:0006122">
    <property type="term" value="P:mitochondrial electron transport, ubiquinol to cytochrome c"/>
    <property type="evidence" value="ECO:0007669"/>
    <property type="project" value="TreeGrafter"/>
</dbReference>
<dbReference type="PROSITE" id="PS51003">
    <property type="entry name" value="CYTB_CTER"/>
    <property type="match status" value="1"/>
</dbReference>
<keyword evidence="16 19" id="KW-0472">Membrane</keyword>
<keyword evidence="13 18" id="KW-0408">Iron</keyword>
<feature type="domain" description="Cytochrome b/b6 C-terminal region profile" evidence="21">
    <location>
        <begin position="194"/>
        <end position="353"/>
    </location>
</feature>
<comment type="function">
    <text evidence="1 19">Component of the ubiquinol-cytochrome c reductase complex (complex III or cytochrome b-c1 complex) that is part of the mitochondrial respiratory chain. The b-c1 complex mediates electron transfer from ubiquinol to cytochrome c. Contributes to the generation of a proton gradient across the mitochondrial membrane that is then used for ATP synthesis.</text>
</comment>
<keyword evidence="11 19" id="KW-0249">Electron transport</keyword>
<comment type="cofactor">
    <cofactor evidence="18">
        <name>heme</name>
        <dbReference type="ChEBI" id="CHEBI:30413"/>
    </cofactor>
    <text evidence="18">Binds 2 heme groups non-covalently.</text>
</comment>
<evidence type="ECO:0000256" key="13">
    <source>
        <dbReference type="ARBA" id="ARBA00023004"/>
    </source>
</evidence>
<feature type="binding site" description="axial binding residue" evidence="18">
    <location>
        <position position="80"/>
    </location>
    <ligand>
        <name>heme b</name>
        <dbReference type="ChEBI" id="CHEBI:60344"/>
        <label>b566</label>
    </ligand>
    <ligandPart>
        <name>Fe</name>
        <dbReference type="ChEBI" id="CHEBI:18248"/>
    </ligandPart>
</feature>
<evidence type="ECO:0000256" key="4">
    <source>
        <dbReference type="ARBA" id="ARBA00013531"/>
    </source>
</evidence>
<feature type="domain" description="Cytochrome b/b6 N-terminal region profile" evidence="20">
    <location>
        <begin position="1"/>
        <end position="193"/>
    </location>
</feature>
<comment type="subunit">
    <text evidence="3">The main subunits of complex b-c1 are: cytochrome b, cytochrome c1 and the Rieske protein.</text>
</comment>
<feature type="transmembrane region" description="Helical" evidence="19">
    <location>
        <begin position="272"/>
        <end position="291"/>
    </location>
</feature>
<dbReference type="InterPro" id="IPR027387">
    <property type="entry name" value="Cytb/b6-like_sf"/>
</dbReference>
<feature type="transmembrane region" description="Helical" evidence="19">
    <location>
        <begin position="307"/>
        <end position="324"/>
    </location>
</feature>
<evidence type="ECO:0000256" key="19">
    <source>
        <dbReference type="RuleBase" id="RU362117"/>
    </source>
</evidence>
<dbReference type="PIRSF" id="PIRSF038885">
    <property type="entry name" value="COB"/>
    <property type="match status" value="1"/>
</dbReference>
<protein>
    <recommendedName>
        <fullName evidence="4 19">Cytochrome b</fullName>
    </recommendedName>
</protein>
<dbReference type="Pfam" id="PF00032">
    <property type="entry name" value="Cytochrom_B_C"/>
    <property type="match status" value="1"/>
</dbReference>
<dbReference type="GO" id="GO:0046872">
    <property type="term" value="F:metal ion binding"/>
    <property type="evidence" value="ECO:0007669"/>
    <property type="project" value="UniProtKB-UniRule"/>
</dbReference>
<evidence type="ECO:0000256" key="10">
    <source>
        <dbReference type="ARBA" id="ARBA00022792"/>
    </source>
</evidence>
<evidence type="ECO:0000256" key="12">
    <source>
        <dbReference type="ARBA" id="ARBA00022989"/>
    </source>
</evidence>
<dbReference type="InterPro" id="IPR048260">
    <property type="entry name" value="Cytochrome_b_C_euk/bac"/>
</dbReference>
<feature type="transmembrane region" description="Helical" evidence="19">
    <location>
        <begin position="331"/>
        <end position="351"/>
    </location>
</feature>
<dbReference type="SUPFAM" id="SSF81342">
    <property type="entry name" value="Transmembrane di-heme cytochromes"/>
    <property type="match status" value="1"/>
</dbReference>
<dbReference type="GO" id="GO:0008121">
    <property type="term" value="F:quinol-cytochrome-c reductase activity"/>
    <property type="evidence" value="ECO:0007669"/>
    <property type="project" value="InterPro"/>
</dbReference>
<dbReference type="InterPro" id="IPR036150">
    <property type="entry name" value="Cyt_b/b6_C_sf"/>
</dbReference>
<sequence>MYKLPTPSNINNLWNFGSMISIFMLMQLISGLLLSFHYSNNIYHTFFMMSHIMRNVNYGWFLHNIHANGASMLFMMMYIHISRGIYYKSYLYNKNVWYSGMLLYIMMMITSFLGYILPWGQMSYWAATVITNLISSIPYIGMTITNWLWGGYNINNATLNRFFSMHFMLPFIMMMMIIIHIMMLHEKGSSNPLGNNPNMDKINFHPYFTWKDLLMLMFILYMMMYITLIEPNLTMDPNNWIEANMMITPIHIQPEWYFLFAYAILRSIPNKLGGIIMMLMAIMLVMMLPTYNYNMYKYNMYYISEKLMFWLFISSFLMLTYLGSCPIEMPFIKMNIIFSMMYFMFFLLKMIKI</sequence>
<dbReference type="InterPro" id="IPR030689">
    <property type="entry name" value="Cytochrome_b"/>
</dbReference>
<evidence type="ECO:0000256" key="2">
    <source>
        <dbReference type="ARBA" id="ARBA00004448"/>
    </source>
</evidence>
<keyword evidence="5 19" id="KW-0813">Transport</keyword>
<dbReference type="CDD" id="cd00284">
    <property type="entry name" value="Cytochrome_b_N"/>
    <property type="match status" value="1"/>
</dbReference>
<evidence type="ECO:0000259" key="21">
    <source>
        <dbReference type="PROSITE" id="PS51003"/>
    </source>
</evidence>
<feature type="binding site" evidence="17">
    <location>
        <position position="185"/>
    </location>
    <ligand>
        <name>a ubiquinone</name>
        <dbReference type="ChEBI" id="CHEBI:16389"/>
    </ligand>
</feature>
<evidence type="ECO:0000256" key="15">
    <source>
        <dbReference type="ARBA" id="ARBA00023128"/>
    </source>
</evidence>
<dbReference type="InterPro" id="IPR016174">
    <property type="entry name" value="Di-haem_cyt_TM"/>
</dbReference>
<dbReference type="Gene3D" id="1.20.810.10">
    <property type="entry name" value="Cytochrome Bc1 Complex, Chain C"/>
    <property type="match status" value="1"/>
</dbReference>
<dbReference type="AlphaFoldDB" id="A0A5Q0RZ74"/>
<evidence type="ECO:0000256" key="7">
    <source>
        <dbReference type="ARBA" id="ARBA00022660"/>
    </source>
</evidence>
<dbReference type="PANTHER" id="PTHR19271:SF16">
    <property type="entry name" value="CYTOCHROME B"/>
    <property type="match status" value="1"/>
</dbReference>
<name>A0A5Q0RZ74_9ACAR</name>
<keyword evidence="10" id="KW-0999">Mitochondrion inner membrane</keyword>
<gene>
    <name evidence="22" type="primary">CYTB</name>
</gene>
<feature type="transmembrane region" description="Helical" evidence="19">
    <location>
        <begin position="162"/>
        <end position="183"/>
    </location>
</feature>
<dbReference type="GO" id="GO:0016491">
    <property type="term" value="F:oxidoreductase activity"/>
    <property type="evidence" value="ECO:0007669"/>
    <property type="project" value="UniProtKB-UniRule"/>
</dbReference>
<keyword evidence="6 18" id="KW-0349">Heme</keyword>
<evidence type="ECO:0000256" key="14">
    <source>
        <dbReference type="ARBA" id="ARBA00023075"/>
    </source>
</evidence>
<dbReference type="Pfam" id="PF00033">
    <property type="entry name" value="Cytochrome_B"/>
    <property type="match status" value="1"/>
</dbReference>
<dbReference type="EMBL" id="MN557819">
    <property type="protein sequence ID" value="QGA47491.1"/>
    <property type="molecule type" value="Genomic_DNA"/>
</dbReference>
<evidence type="ECO:0000259" key="20">
    <source>
        <dbReference type="PROSITE" id="PS51002"/>
    </source>
</evidence>
<proteinExistence type="inferred from homology"/>
<evidence type="ECO:0000256" key="16">
    <source>
        <dbReference type="ARBA" id="ARBA00023136"/>
    </source>
</evidence>
<organism evidence="22">
    <name type="scientific">Ptilonyssus chloris</name>
    <dbReference type="NCBI Taxonomy" id="2652178"/>
    <lineage>
        <taxon>Eukaryota</taxon>
        <taxon>Metazoa</taxon>
        <taxon>Ecdysozoa</taxon>
        <taxon>Arthropoda</taxon>
        <taxon>Chelicerata</taxon>
        <taxon>Arachnida</taxon>
        <taxon>Acari</taxon>
        <taxon>Parasitiformes</taxon>
        <taxon>Mesostigmata</taxon>
        <taxon>Gamasina</taxon>
        <taxon>Dermanyssoidea</taxon>
        <taxon>Rhinonyssidae</taxon>
        <taxon>Ptilonyssus</taxon>
    </lineage>
</organism>
<dbReference type="InterPro" id="IPR048259">
    <property type="entry name" value="Cytochrome_b_N_euk/bac"/>
</dbReference>
<feature type="transmembrane region" description="Helical" evidence="19">
    <location>
        <begin position="60"/>
        <end position="81"/>
    </location>
</feature>
<feature type="binding site" description="axial binding residue" evidence="18">
    <location>
        <position position="66"/>
    </location>
    <ligand>
        <name>heme b</name>
        <dbReference type="ChEBI" id="CHEBI:60344"/>
        <label>b562</label>
    </ligand>
    <ligandPart>
        <name>Fe</name>
        <dbReference type="ChEBI" id="CHEBI:18248"/>
    </ligandPart>
</feature>
<reference evidence="22" key="1">
    <citation type="submission" date="2019-10" db="EMBL/GenBank/DDBJ databases">
        <title>The complete mitochondrial genomes and bacterial metagenome data from two species of bird nasal-mites (Rhinonyssidae: Mesostigmata).</title>
        <authorList>
            <person name="Osuna-Mascaro C."/>
            <person name="Dona J."/>
            <person name="Johnson K."/>
            <person name="Esteban R."/>
            <person name="de Rojas M."/>
        </authorList>
    </citation>
    <scope>NUCLEOTIDE SEQUENCE</scope>
    <source>
        <tissue evidence="22">Whole body</tissue>
    </source>
</reference>
<feature type="transmembrane region" description="Helical" evidence="19">
    <location>
        <begin position="96"/>
        <end position="117"/>
    </location>
</feature>
<feature type="transmembrane region" description="Helical" evidence="19">
    <location>
        <begin position="204"/>
        <end position="226"/>
    </location>
</feature>
<keyword evidence="7 19" id="KW-0679">Respiratory chain</keyword>
<dbReference type="CDD" id="cd00290">
    <property type="entry name" value="cytochrome_b_C"/>
    <property type="match status" value="1"/>
</dbReference>
<dbReference type="PROSITE" id="PS51002">
    <property type="entry name" value="CYTB_NTER"/>
    <property type="match status" value="1"/>
</dbReference>
<comment type="cofactor">
    <cofactor evidence="19">
        <name>heme b</name>
        <dbReference type="ChEBI" id="CHEBI:60344"/>
    </cofactor>
    <text evidence="19">Binds 2 heme groups non-covalently.</text>
</comment>
<evidence type="ECO:0000256" key="1">
    <source>
        <dbReference type="ARBA" id="ARBA00002566"/>
    </source>
</evidence>
<keyword evidence="14" id="KW-0830">Ubiquinone</keyword>
<dbReference type="GO" id="GO:0005743">
    <property type="term" value="C:mitochondrial inner membrane"/>
    <property type="evidence" value="ECO:0007669"/>
    <property type="project" value="UniProtKB-SubCell"/>
</dbReference>
<evidence type="ECO:0000256" key="9">
    <source>
        <dbReference type="ARBA" id="ARBA00022723"/>
    </source>
</evidence>
<evidence type="ECO:0000256" key="11">
    <source>
        <dbReference type="ARBA" id="ARBA00022982"/>
    </source>
</evidence>
<dbReference type="SUPFAM" id="SSF81648">
    <property type="entry name" value="a domain/subunit of cytochrome bc1 complex (Ubiquinol-cytochrome c reductase)"/>
    <property type="match status" value="1"/>
</dbReference>
<feature type="binding site" description="axial binding residue" evidence="18">
    <location>
        <position position="166"/>
    </location>
    <ligand>
        <name>heme b</name>
        <dbReference type="ChEBI" id="CHEBI:60344"/>
        <label>b562</label>
    </ligand>
    <ligandPart>
        <name>Fe</name>
        <dbReference type="ChEBI" id="CHEBI:18248"/>
    </ligandPart>
</feature>
<dbReference type="InterPro" id="IPR005798">
    <property type="entry name" value="Cyt_b/b6_C"/>
</dbReference>
<evidence type="ECO:0000256" key="18">
    <source>
        <dbReference type="PIRSR" id="PIRSR038885-2"/>
    </source>
</evidence>
<feature type="binding site" description="axial binding residue" evidence="18">
    <location>
        <position position="180"/>
    </location>
    <ligand>
        <name>heme b</name>
        <dbReference type="ChEBI" id="CHEBI:60344"/>
        <label>b566</label>
    </ligand>
    <ligandPart>
        <name>Fe</name>
        <dbReference type="ChEBI" id="CHEBI:18248"/>
    </ligandPart>
</feature>
<comment type="subcellular location">
    <subcellularLocation>
        <location evidence="2">Mitochondrion inner membrane</location>
        <topology evidence="2">Multi-pass membrane protein</topology>
    </subcellularLocation>
</comment>
<evidence type="ECO:0000313" key="22">
    <source>
        <dbReference type="EMBL" id="QGA47491.1"/>
    </source>
</evidence>
<keyword evidence="9 18" id="KW-0479">Metal-binding</keyword>
<evidence type="ECO:0000256" key="6">
    <source>
        <dbReference type="ARBA" id="ARBA00022617"/>
    </source>
</evidence>
<evidence type="ECO:0000256" key="17">
    <source>
        <dbReference type="PIRSR" id="PIRSR038885-1"/>
    </source>
</evidence>
<evidence type="ECO:0000256" key="5">
    <source>
        <dbReference type="ARBA" id="ARBA00022448"/>
    </source>
</evidence>
<feature type="transmembrane region" description="Helical" evidence="19">
    <location>
        <begin position="124"/>
        <end position="142"/>
    </location>
</feature>
<keyword evidence="15 19" id="KW-0496">Mitochondrion</keyword>
<feature type="transmembrane region" description="Helical" evidence="19">
    <location>
        <begin position="20"/>
        <end position="39"/>
    </location>
</feature>
<dbReference type="InterPro" id="IPR005797">
    <property type="entry name" value="Cyt_b/b6_N"/>
</dbReference>
<evidence type="ECO:0000256" key="3">
    <source>
        <dbReference type="ARBA" id="ARBA00011649"/>
    </source>
</evidence>
<keyword evidence="8 19" id="KW-0812">Transmembrane</keyword>